<feature type="compositionally biased region" description="Polar residues" evidence="1">
    <location>
        <begin position="172"/>
        <end position="185"/>
    </location>
</feature>
<dbReference type="EnsemblMetazoa" id="CJA42611.1">
    <property type="protein sequence ID" value="CJA42611.1"/>
    <property type="gene ID" value="WBGene00218459"/>
</dbReference>
<reference evidence="3" key="1">
    <citation type="submission" date="2010-08" db="EMBL/GenBank/DDBJ databases">
        <authorList>
            <consortium name="Caenorhabditis japonica Sequencing Consortium"/>
            <person name="Wilson R.K."/>
        </authorList>
    </citation>
    <scope>NUCLEOTIDE SEQUENCE [LARGE SCALE GENOMIC DNA]</scope>
    <source>
        <strain evidence="3">DF5081</strain>
    </source>
</reference>
<sequence>MGGEIAAATRSMIPPGPLADLVADISVAQQIAPAPPPPPPPPLPAQKQRRSRKTNNAKLSSSQEFLPENLAMPSSSMECLVTPTPPTPTPSSPIPPTNGGGGGGAVTPRVSVLPKQHRVYSLKPPVPKFPVKKVLPPPNGVTPHPLLSPQNANSSQTITIRNAFMTKRSPVIPQQQSPQFLSTFPSKEPILQQKQPWYLDERDGLTYKETDGK</sequence>
<feature type="region of interest" description="Disordered" evidence="1">
    <location>
        <begin position="172"/>
        <end position="213"/>
    </location>
</feature>
<feature type="compositionally biased region" description="Pro residues" evidence="1">
    <location>
        <begin position="33"/>
        <end position="44"/>
    </location>
</feature>
<feature type="compositionally biased region" description="Basic and acidic residues" evidence="1">
    <location>
        <begin position="199"/>
        <end position="213"/>
    </location>
</feature>
<protein>
    <submittedName>
        <fullName evidence="2">Uncharacterized protein</fullName>
    </submittedName>
</protein>
<dbReference type="AlphaFoldDB" id="A0A8R1EX71"/>
<feature type="region of interest" description="Disordered" evidence="1">
    <location>
        <begin position="27"/>
        <end position="109"/>
    </location>
</feature>
<keyword evidence="3" id="KW-1185">Reference proteome</keyword>
<dbReference type="Proteomes" id="UP000005237">
    <property type="component" value="Unassembled WGS sequence"/>
</dbReference>
<name>A0A8R1EX71_CAEJA</name>
<reference evidence="2" key="2">
    <citation type="submission" date="2022-06" db="UniProtKB">
        <authorList>
            <consortium name="EnsemblMetazoa"/>
        </authorList>
    </citation>
    <scope>IDENTIFICATION</scope>
    <source>
        <strain evidence="2">DF5081</strain>
    </source>
</reference>
<evidence type="ECO:0000256" key="1">
    <source>
        <dbReference type="SAM" id="MobiDB-lite"/>
    </source>
</evidence>
<feature type="compositionally biased region" description="Pro residues" evidence="1">
    <location>
        <begin position="83"/>
        <end position="96"/>
    </location>
</feature>
<evidence type="ECO:0000313" key="2">
    <source>
        <dbReference type="EnsemblMetazoa" id="CJA42611.1"/>
    </source>
</evidence>
<proteinExistence type="predicted"/>
<feature type="region of interest" description="Disordered" evidence="1">
    <location>
        <begin position="122"/>
        <end position="153"/>
    </location>
</feature>
<evidence type="ECO:0000313" key="3">
    <source>
        <dbReference type="Proteomes" id="UP000005237"/>
    </source>
</evidence>
<organism evidence="2 3">
    <name type="scientific">Caenorhabditis japonica</name>
    <dbReference type="NCBI Taxonomy" id="281687"/>
    <lineage>
        <taxon>Eukaryota</taxon>
        <taxon>Metazoa</taxon>
        <taxon>Ecdysozoa</taxon>
        <taxon>Nematoda</taxon>
        <taxon>Chromadorea</taxon>
        <taxon>Rhabditida</taxon>
        <taxon>Rhabditina</taxon>
        <taxon>Rhabditomorpha</taxon>
        <taxon>Rhabditoidea</taxon>
        <taxon>Rhabditidae</taxon>
        <taxon>Peloderinae</taxon>
        <taxon>Caenorhabditis</taxon>
    </lineage>
</organism>
<accession>A0A8R1EX71</accession>